<dbReference type="GO" id="GO:0005829">
    <property type="term" value="C:cytosol"/>
    <property type="evidence" value="ECO:0007669"/>
    <property type="project" value="TreeGrafter"/>
</dbReference>
<accession>A0A450T6T5</accession>
<dbReference type="GO" id="GO:0006508">
    <property type="term" value="P:proteolysis"/>
    <property type="evidence" value="ECO:0007669"/>
    <property type="project" value="InterPro"/>
</dbReference>
<evidence type="ECO:0000259" key="2">
    <source>
        <dbReference type="Pfam" id="PF01523"/>
    </source>
</evidence>
<evidence type="ECO:0000259" key="3">
    <source>
        <dbReference type="Pfam" id="PF19289"/>
    </source>
</evidence>
<evidence type="ECO:0000259" key="4">
    <source>
        <dbReference type="Pfam" id="PF19290"/>
    </source>
</evidence>
<reference evidence="5" key="1">
    <citation type="submission" date="2019-02" db="EMBL/GenBank/DDBJ databases">
        <authorList>
            <person name="Gruber-Vodicka R. H."/>
            <person name="Seah K. B. B."/>
        </authorList>
    </citation>
    <scope>NUCLEOTIDE SEQUENCE</scope>
    <source>
        <strain evidence="5">BECK_BZ131</strain>
    </source>
</reference>
<dbReference type="GO" id="GO:0008237">
    <property type="term" value="F:metallopeptidase activity"/>
    <property type="evidence" value="ECO:0007669"/>
    <property type="project" value="InterPro"/>
</dbReference>
<name>A0A450T6T5_9GAMM</name>
<evidence type="ECO:0000256" key="1">
    <source>
        <dbReference type="ARBA" id="ARBA00005836"/>
    </source>
</evidence>
<feature type="domain" description="Metalloprotease TldD/E central" evidence="4">
    <location>
        <begin position="126"/>
        <end position="233"/>
    </location>
</feature>
<dbReference type="InterPro" id="IPR045569">
    <property type="entry name" value="Metalloprtase-TldD/E_C"/>
</dbReference>
<dbReference type="Gene3D" id="3.30.2290.10">
    <property type="entry name" value="PmbA/TldD superfamily"/>
    <property type="match status" value="1"/>
</dbReference>
<dbReference type="EMBL" id="CAADFE010000002">
    <property type="protein sequence ID" value="VFJ62423.1"/>
    <property type="molecule type" value="Genomic_DNA"/>
</dbReference>
<comment type="similarity">
    <text evidence="1">Belongs to the peptidase U62 family.</text>
</comment>
<dbReference type="Pfam" id="PF19289">
    <property type="entry name" value="PmbA_TldD_3rd"/>
    <property type="match status" value="1"/>
</dbReference>
<dbReference type="Pfam" id="PF19290">
    <property type="entry name" value="PmbA_TldD_2nd"/>
    <property type="match status" value="1"/>
</dbReference>
<dbReference type="InterPro" id="IPR002510">
    <property type="entry name" value="Metalloprtase-TldD/E_N"/>
</dbReference>
<dbReference type="InterPro" id="IPR035068">
    <property type="entry name" value="TldD/PmbA_N"/>
</dbReference>
<protein>
    <submittedName>
        <fullName evidence="5">PmbA protein</fullName>
    </submittedName>
</protein>
<gene>
    <name evidence="5" type="ORF">BECKFW1821C_GA0114237_100251</name>
</gene>
<dbReference type="AlphaFoldDB" id="A0A450T6T5"/>
<feature type="domain" description="Metalloprotease TldD/E C-terminal" evidence="3">
    <location>
        <begin position="240"/>
        <end position="448"/>
    </location>
</feature>
<evidence type="ECO:0000313" key="5">
    <source>
        <dbReference type="EMBL" id="VFJ62423.1"/>
    </source>
</evidence>
<feature type="domain" description="Metalloprotease TldD/E N-terminal" evidence="2">
    <location>
        <begin position="35"/>
        <end position="99"/>
    </location>
</feature>
<dbReference type="NCBIfam" id="NF008268">
    <property type="entry name" value="PRK11040.1"/>
    <property type="match status" value="1"/>
</dbReference>
<dbReference type="PANTHER" id="PTHR43421">
    <property type="entry name" value="METALLOPROTEASE PMBA"/>
    <property type="match status" value="1"/>
</dbReference>
<proteinExistence type="inferred from homology"/>
<dbReference type="InterPro" id="IPR036059">
    <property type="entry name" value="TldD/PmbA_sf"/>
</dbReference>
<dbReference type="PANTHER" id="PTHR43421:SF1">
    <property type="entry name" value="METALLOPROTEASE PMBA"/>
    <property type="match status" value="1"/>
</dbReference>
<dbReference type="Pfam" id="PF01523">
    <property type="entry name" value="PmbA_TldD_1st"/>
    <property type="match status" value="1"/>
</dbReference>
<dbReference type="SUPFAM" id="SSF111283">
    <property type="entry name" value="Putative modulator of DNA gyrase, PmbA/TldD"/>
    <property type="match status" value="1"/>
</dbReference>
<sequence length="449" mass="48034">MSNPSSSNILNDEDNLKTLVTDILTEAVRQGASSAEAGISSSSGLSISARLGEVETIEHIRDRGLGVTVYFDKKKGSASTTDFGREAIEKTVQAACTIARYTSEDSYAGLADPERMATDILDLDLYHPWKLEPETAIALALASENAARGFDARITNSEGATVDWHEGTHAYGNTHGFLGIHSGTRHSTNCTVIAENEAGMQRDGWYTSARDPADLEDAESVGLKAAKRAIARLDARRIPTQTIPVVFQAEIATGLFGHFLSAISGGMLYRQSSFLLDHLGKRVFPEFVRIHEQPHLPKAPGSTAFDNEGVATNPRDVVTDGVLQGYMLSSYSARKLGLETTGNAGGAHNLTVESGTSDLAGILDEMGTGLLVTELMGSGVNIVTGDYSRGAAGFWVEEGEIRFPVEEITIAGNLQDIFLNIRQVGNDVEKRGNIRTGSVLIEEMTIAGG</sequence>
<dbReference type="InterPro" id="IPR047657">
    <property type="entry name" value="PmbA"/>
</dbReference>
<dbReference type="InterPro" id="IPR045570">
    <property type="entry name" value="Metalloprtase-TldD/E_cen_dom"/>
</dbReference>
<organism evidence="5">
    <name type="scientific">Candidatus Kentrum sp. FW</name>
    <dbReference type="NCBI Taxonomy" id="2126338"/>
    <lineage>
        <taxon>Bacteria</taxon>
        <taxon>Pseudomonadati</taxon>
        <taxon>Pseudomonadota</taxon>
        <taxon>Gammaproteobacteria</taxon>
        <taxon>Candidatus Kentrum</taxon>
    </lineage>
</organism>